<dbReference type="EMBL" id="MCGE01000013">
    <property type="protein sequence ID" value="ORZ15374.1"/>
    <property type="molecule type" value="Genomic_DNA"/>
</dbReference>
<feature type="compositionally biased region" description="Basic and acidic residues" evidence="5">
    <location>
        <begin position="269"/>
        <end position="278"/>
    </location>
</feature>
<evidence type="ECO:0000256" key="4">
    <source>
        <dbReference type="RuleBase" id="RU363090"/>
    </source>
</evidence>
<dbReference type="Gene3D" id="3.30.470.160">
    <property type="entry name" value="Inositol polyphosphate kinase"/>
    <property type="match status" value="1"/>
</dbReference>
<comment type="caution">
    <text evidence="6">The sequence shown here is derived from an EMBL/GenBank/DDBJ whole genome shotgun (WGS) entry which is preliminary data.</text>
</comment>
<dbReference type="EC" id="2.7.-.-" evidence="4"/>
<dbReference type="SUPFAM" id="SSF56104">
    <property type="entry name" value="SAICAR synthase-like"/>
    <property type="match status" value="1"/>
</dbReference>
<evidence type="ECO:0000256" key="1">
    <source>
        <dbReference type="ARBA" id="ARBA00007374"/>
    </source>
</evidence>
<dbReference type="GO" id="GO:0032958">
    <property type="term" value="P:inositol phosphate biosynthetic process"/>
    <property type="evidence" value="ECO:0007669"/>
    <property type="project" value="InterPro"/>
</dbReference>
<gene>
    <name evidence="6" type="ORF">BCR42DRAFT_376579</name>
</gene>
<dbReference type="InterPro" id="IPR005522">
    <property type="entry name" value="IPK"/>
</dbReference>
<keyword evidence="7" id="KW-1185">Reference proteome</keyword>
<dbReference type="OrthoDB" id="338650at2759"/>
<name>A0A1X2IF76_9FUNG</name>
<evidence type="ECO:0000313" key="7">
    <source>
        <dbReference type="Proteomes" id="UP000193560"/>
    </source>
</evidence>
<proteinExistence type="inferred from homology"/>
<dbReference type="Pfam" id="PF03770">
    <property type="entry name" value="IPK"/>
    <property type="match status" value="1"/>
</dbReference>
<dbReference type="GO" id="GO:0000824">
    <property type="term" value="F:inositol-1,4,5,6-tetrakisphosphate 3-kinase activity"/>
    <property type="evidence" value="ECO:0007669"/>
    <property type="project" value="TreeGrafter"/>
</dbReference>
<keyword evidence="2 4" id="KW-0808">Transferase</keyword>
<evidence type="ECO:0000256" key="2">
    <source>
        <dbReference type="ARBA" id="ARBA00022679"/>
    </source>
</evidence>
<dbReference type="Proteomes" id="UP000193560">
    <property type="component" value="Unassembled WGS sequence"/>
</dbReference>
<organism evidence="6 7">
    <name type="scientific">Absidia repens</name>
    <dbReference type="NCBI Taxonomy" id="90262"/>
    <lineage>
        <taxon>Eukaryota</taxon>
        <taxon>Fungi</taxon>
        <taxon>Fungi incertae sedis</taxon>
        <taxon>Mucoromycota</taxon>
        <taxon>Mucoromycotina</taxon>
        <taxon>Mucoromycetes</taxon>
        <taxon>Mucorales</taxon>
        <taxon>Cunninghamellaceae</taxon>
        <taxon>Absidia</taxon>
    </lineage>
</organism>
<accession>A0A1X2IF76</accession>
<dbReference type="GO" id="GO:0008440">
    <property type="term" value="F:inositol-1,4,5-trisphosphate 3-kinase activity"/>
    <property type="evidence" value="ECO:0007669"/>
    <property type="project" value="TreeGrafter"/>
</dbReference>
<dbReference type="InterPro" id="IPR038286">
    <property type="entry name" value="IPK_sf"/>
</dbReference>
<evidence type="ECO:0000256" key="3">
    <source>
        <dbReference type="ARBA" id="ARBA00022777"/>
    </source>
</evidence>
<dbReference type="STRING" id="90262.A0A1X2IF76"/>
<reference evidence="6 7" key="1">
    <citation type="submission" date="2016-07" db="EMBL/GenBank/DDBJ databases">
        <title>Pervasive Adenine N6-methylation of Active Genes in Fungi.</title>
        <authorList>
            <consortium name="DOE Joint Genome Institute"/>
            <person name="Mondo S.J."/>
            <person name="Dannebaum R.O."/>
            <person name="Kuo R.C."/>
            <person name="Labutti K."/>
            <person name="Haridas S."/>
            <person name="Kuo A."/>
            <person name="Salamov A."/>
            <person name="Ahrendt S.R."/>
            <person name="Lipzen A."/>
            <person name="Sullivan W."/>
            <person name="Andreopoulos W.B."/>
            <person name="Clum A."/>
            <person name="Lindquist E."/>
            <person name="Daum C."/>
            <person name="Ramamoorthy G.K."/>
            <person name="Gryganskyi A."/>
            <person name="Culley D."/>
            <person name="Magnuson J.K."/>
            <person name="James T.Y."/>
            <person name="O'Malley M.A."/>
            <person name="Stajich J.E."/>
            <person name="Spatafora J.W."/>
            <person name="Visel A."/>
            <person name="Grigoriev I.V."/>
        </authorList>
    </citation>
    <scope>NUCLEOTIDE SEQUENCE [LARGE SCALE GENOMIC DNA]</scope>
    <source>
        <strain evidence="6 7">NRRL 1336</strain>
    </source>
</reference>
<dbReference type="AlphaFoldDB" id="A0A1X2IF76"/>
<evidence type="ECO:0000256" key="5">
    <source>
        <dbReference type="SAM" id="MobiDB-lite"/>
    </source>
</evidence>
<dbReference type="GO" id="GO:0005737">
    <property type="term" value="C:cytoplasm"/>
    <property type="evidence" value="ECO:0007669"/>
    <property type="project" value="TreeGrafter"/>
</dbReference>
<feature type="region of interest" description="Disordered" evidence="5">
    <location>
        <begin position="269"/>
        <end position="293"/>
    </location>
</feature>
<dbReference type="PANTHER" id="PTHR12400">
    <property type="entry name" value="INOSITOL POLYPHOSPHATE KINASE"/>
    <property type="match status" value="1"/>
</dbReference>
<sequence length="354" mass="40199">MESVNKLVKFESQVAGHDNILCLTTNDLMVFKPSSQQEREFYEASQQHEEFMDWIPECYGTLRSSTENEKELLDKGQDVAPVLSDNITDIPTDQLANLDDILFLCVCVCHLCLENILHGFTRPCIMDIKLGYKIYEDTADEAKRNKMIKNAQGTTIESLGLRISGMKIFDSVERHYTSYTKQYGRERTKDNFLDGLLSYFYPTYNLNNESNNNKWILEHFIDTVSDIQGFVEEHAELQLVGCSLLLVYEGDASAAQAAWKRMLEEDRQDDANIDKPVNDNDGVSGGADDAADADDDADAIQKDMEETGPKLCDIRLIDFGRSRWQPGRTEQEQSFIKALDNLMGLLDQVIEQSP</sequence>
<dbReference type="PANTHER" id="PTHR12400:SF103">
    <property type="entry name" value="INOSITOL POLYPHOSPHATE MULTIKINASE"/>
    <property type="match status" value="1"/>
</dbReference>
<keyword evidence="3 4" id="KW-0418">Kinase</keyword>
<protein>
    <recommendedName>
        <fullName evidence="4">Kinase</fullName>
        <ecNumber evidence="4">2.7.-.-</ecNumber>
    </recommendedName>
</protein>
<dbReference type="GO" id="GO:0046854">
    <property type="term" value="P:phosphatidylinositol phosphate biosynthetic process"/>
    <property type="evidence" value="ECO:0007669"/>
    <property type="project" value="TreeGrafter"/>
</dbReference>
<evidence type="ECO:0000313" key="6">
    <source>
        <dbReference type="EMBL" id="ORZ15374.1"/>
    </source>
</evidence>
<comment type="similarity">
    <text evidence="1 4">Belongs to the inositol phosphokinase (IPK) family.</text>
</comment>
<dbReference type="GO" id="GO:0005634">
    <property type="term" value="C:nucleus"/>
    <property type="evidence" value="ECO:0007669"/>
    <property type="project" value="TreeGrafter"/>
</dbReference>